<dbReference type="GO" id="GO:0006011">
    <property type="term" value="P:UDP-alpha-D-glucose metabolic process"/>
    <property type="evidence" value="ECO:0007669"/>
    <property type="project" value="InterPro"/>
</dbReference>
<keyword evidence="13" id="KW-1185">Reference proteome</keyword>
<dbReference type="SUPFAM" id="SSF53448">
    <property type="entry name" value="Nucleotide-diphospho-sugar transferases"/>
    <property type="match status" value="1"/>
</dbReference>
<feature type="transmembrane region" description="Helical" evidence="10">
    <location>
        <begin position="60"/>
        <end position="80"/>
    </location>
</feature>
<dbReference type="InterPro" id="IPR009875">
    <property type="entry name" value="PilZ_domain"/>
</dbReference>
<dbReference type="PRINTS" id="PR01439">
    <property type="entry name" value="CELLSNTHASEA"/>
</dbReference>
<proteinExistence type="predicted"/>
<reference evidence="13" key="1">
    <citation type="submission" date="2016-10" db="EMBL/GenBank/DDBJ databases">
        <authorList>
            <person name="Varghese N."/>
            <person name="Submissions S."/>
        </authorList>
    </citation>
    <scope>NUCLEOTIDE SEQUENCE [LARGE SCALE GENOMIC DNA]</scope>
    <source>
        <strain evidence="13">ATCC 700379</strain>
    </source>
</reference>
<dbReference type="CDD" id="cd06421">
    <property type="entry name" value="CESA_CelA_like"/>
    <property type="match status" value="1"/>
</dbReference>
<evidence type="ECO:0000256" key="7">
    <source>
        <dbReference type="ARBA" id="ARBA00022989"/>
    </source>
</evidence>
<protein>
    <submittedName>
        <fullName evidence="12">Cellulose synthase (UDP-forming)</fullName>
    </submittedName>
</protein>
<sequence>MPQLNTDLEKIQVTNRSTSGETIIRTGLNSLRNKVLFLGTFISTIVYMVWRIFFTVPLEYGYTALCIGIILLIVEMAGMLEAAEHFYSMSNIVHPKKPTPPKKWYPDVDVFIPTYNEPIELLRKTVNGCCRMDYPDKSKVHIYICDDGNRQAMKILADKMGVGYLTREEHEGAKAGNLNNALEKTFSPLIATFDADMIPMHDFLMSSVPFFYYRDDKKCNDHENNDWRRIGFIQTPQAFYNPDLFQHNLFSEDRIPDEQDYFYRDVQISRNKTNSVIFGGTNAVISREALFSVGGFCTEVITEDFATGMLIQNEGFICYAIDDPHAIGQAPYDLKSLIKQRIRWARGCIQTGRKLNFLFLDGLSLKQRFSYLSSILYWFNPIKRFVYIMSPILFTVFGIIVVRCTLIEVLLFWLPMYLFQNATLRFLSKGIRNTRWTSVYDTILFPSLFLHVIFEAIGVNKKSFAVTRKDGTQNGRLYGFLHAISHVVLAILSIVGIIFSIEKSLSSGSFTFIVLLFWLVTNLYALLMAIFFMMGRPMVRKAERFRANIDCSLSWDGKIVNYKTFDISENGLSLLLDYPDYIPDRPGIHIHLCSELYQCTCVGELVNVMQFGDNWKYAFTITRIDDSEKDNLYSLVYDRQPSLPIKLGNSISFFDDLTINLFRRMKQPMGYNRKLARVPLDKTLNSEQSGPVVINDFNYEYMLVSSRHQLNNHQTLTLHVSDNCKIKAVLKRQYIIKRTKDKSKSRRRNPFVYLFLVTNVEDIVGSKEFKEEMMAWIQEARAKKMEQIREEERRSKDTQHADEFYERNYLS</sequence>
<accession>A0A1I2NTG8</accession>
<feature type="transmembrane region" description="Helical" evidence="10">
    <location>
        <begin position="392"/>
        <end position="419"/>
    </location>
</feature>
<evidence type="ECO:0000313" key="13">
    <source>
        <dbReference type="Proteomes" id="UP000198752"/>
    </source>
</evidence>
<dbReference type="InterPro" id="IPR029044">
    <property type="entry name" value="Nucleotide-diphossugar_trans"/>
</dbReference>
<keyword evidence="5" id="KW-0808">Transferase</keyword>
<evidence type="ECO:0000256" key="6">
    <source>
        <dbReference type="ARBA" id="ARBA00022692"/>
    </source>
</evidence>
<dbReference type="PANTHER" id="PTHR43867:SF2">
    <property type="entry name" value="CELLULOSE SYNTHASE CATALYTIC SUBUNIT A [UDP-FORMING]"/>
    <property type="match status" value="1"/>
</dbReference>
<dbReference type="AlphaFoldDB" id="A0A1I2NTG8"/>
<dbReference type="InterPro" id="IPR050321">
    <property type="entry name" value="Glycosyltr_2/OpgH_subfam"/>
</dbReference>
<evidence type="ECO:0000256" key="4">
    <source>
        <dbReference type="ARBA" id="ARBA00022676"/>
    </source>
</evidence>
<feature type="transmembrane region" description="Helical" evidence="10">
    <location>
        <begin position="35"/>
        <end position="54"/>
    </location>
</feature>
<dbReference type="Gene3D" id="2.40.10.220">
    <property type="entry name" value="predicted glycosyltransferase like domains"/>
    <property type="match status" value="1"/>
</dbReference>
<evidence type="ECO:0000313" key="12">
    <source>
        <dbReference type="EMBL" id="SFG06873.1"/>
    </source>
</evidence>
<dbReference type="PANTHER" id="PTHR43867">
    <property type="entry name" value="CELLULOSE SYNTHASE CATALYTIC SUBUNIT A [UDP-FORMING]"/>
    <property type="match status" value="1"/>
</dbReference>
<keyword evidence="2" id="KW-1003">Cell membrane</keyword>
<evidence type="ECO:0000256" key="2">
    <source>
        <dbReference type="ARBA" id="ARBA00022475"/>
    </source>
</evidence>
<feature type="domain" description="PilZ" evidence="11">
    <location>
        <begin position="540"/>
        <end position="637"/>
    </location>
</feature>
<evidence type="ECO:0000256" key="9">
    <source>
        <dbReference type="SAM" id="MobiDB-lite"/>
    </source>
</evidence>
<name>A0A1I2NTG8_9BACL</name>
<evidence type="ECO:0000259" key="11">
    <source>
        <dbReference type="Pfam" id="PF07238"/>
    </source>
</evidence>
<keyword evidence="7 10" id="KW-1133">Transmembrane helix</keyword>
<organism evidence="12 13">
    <name type="scientific">Sporolactobacillus nakayamae</name>
    <dbReference type="NCBI Taxonomy" id="269670"/>
    <lineage>
        <taxon>Bacteria</taxon>
        <taxon>Bacillati</taxon>
        <taxon>Bacillota</taxon>
        <taxon>Bacilli</taxon>
        <taxon>Bacillales</taxon>
        <taxon>Sporolactobacillaceae</taxon>
        <taxon>Sporolactobacillus</taxon>
    </lineage>
</organism>
<dbReference type="RefSeq" id="WP_093669839.1">
    <property type="nucleotide sequence ID" value="NZ_FOOY01000004.1"/>
</dbReference>
<keyword evidence="8 10" id="KW-0472">Membrane</keyword>
<feature type="transmembrane region" description="Helical" evidence="10">
    <location>
        <begin position="513"/>
        <end position="534"/>
    </location>
</feature>
<keyword evidence="3" id="KW-0997">Cell inner membrane</keyword>
<dbReference type="Pfam" id="PF13641">
    <property type="entry name" value="Glyco_tranf_2_3"/>
    <property type="match status" value="1"/>
</dbReference>
<evidence type="ECO:0000256" key="8">
    <source>
        <dbReference type="ARBA" id="ARBA00023136"/>
    </source>
</evidence>
<dbReference type="OrthoDB" id="9766299at2"/>
<dbReference type="Gene3D" id="3.90.550.10">
    <property type="entry name" value="Spore Coat Polysaccharide Biosynthesis Protein SpsA, Chain A"/>
    <property type="match status" value="1"/>
</dbReference>
<dbReference type="GO" id="GO:0012505">
    <property type="term" value="C:endomembrane system"/>
    <property type="evidence" value="ECO:0007669"/>
    <property type="project" value="UniProtKB-SubCell"/>
</dbReference>
<dbReference type="STRING" id="269670.SAMN02982927_00543"/>
<evidence type="ECO:0000256" key="10">
    <source>
        <dbReference type="SAM" id="Phobius"/>
    </source>
</evidence>
<evidence type="ECO:0000256" key="1">
    <source>
        <dbReference type="ARBA" id="ARBA00004127"/>
    </source>
</evidence>
<dbReference type="InterPro" id="IPR003919">
    <property type="entry name" value="Cell_synth_A"/>
</dbReference>
<comment type="subcellular location">
    <subcellularLocation>
        <location evidence="1">Endomembrane system</location>
        <topology evidence="1">Multi-pass membrane protein</topology>
    </subcellularLocation>
</comment>
<evidence type="ECO:0000256" key="3">
    <source>
        <dbReference type="ARBA" id="ARBA00022519"/>
    </source>
</evidence>
<dbReference type="GO" id="GO:0005886">
    <property type="term" value="C:plasma membrane"/>
    <property type="evidence" value="ECO:0007669"/>
    <property type="project" value="UniProtKB-SubCell"/>
</dbReference>
<gene>
    <name evidence="12" type="ORF">SAMN02982927_00543</name>
</gene>
<feature type="region of interest" description="Disordered" evidence="9">
    <location>
        <begin position="787"/>
        <end position="811"/>
    </location>
</feature>
<dbReference type="GO" id="GO:0035438">
    <property type="term" value="F:cyclic-di-GMP binding"/>
    <property type="evidence" value="ECO:0007669"/>
    <property type="project" value="InterPro"/>
</dbReference>
<dbReference type="Pfam" id="PF07238">
    <property type="entry name" value="PilZ"/>
    <property type="match status" value="1"/>
</dbReference>
<dbReference type="Proteomes" id="UP000198752">
    <property type="component" value="Unassembled WGS sequence"/>
</dbReference>
<evidence type="ECO:0000256" key="5">
    <source>
        <dbReference type="ARBA" id="ARBA00022679"/>
    </source>
</evidence>
<dbReference type="GO" id="GO:0016759">
    <property type="term" value="F:cellulose synthase activity"/>
    <property type="evidence" value="ECO:0007669"/>
    <property type="project" value="InterPro"/>
</dbReference>
<feature type="transmembrane region" description="Helical" evidence="10">
    <location>
        <begin position="480"/>
        <end position="501"/>
    </location>
</feature>
<keyword evidence="6 10" id="KW-0812">Transmembrane</keyword>
<feature type="transmembrane region" description="Helical" evidence="10">
    <location>
        <begin position="439"/>
        <end position="459"/>
    </location>
</feature>
<dbReference type="EMBL" id="FOOY01000004">
    <property type="protein sequence ID" value="SFG06873.1"/>
    <property type="molecule type" value="Genomic_DNA"/>
</dbReference>
<keyword evidence="4" id="KW-0328">Glycosyltransferase</keyword>